<comment type="caution">
    <text evidence="1">The sequence shown here is derived from an EMBL/GenBank/DDBJ whole genome shotgun (WGS) entry which is preliminary data.</text>
</comment>
<dbReference type="EMBL" id="LAZR01043748">
    <property type="protein sequence ID" value="KKL06340.1"/>
    <property type="molecule type" value="Genomic_DNA"/>
</dbReference>
<evidence type="ECO:0000313" key="1">
    <source>
        <dbReference type="EMBL" id="KKL06340.1"/>
    </source>
</evidence>
<protein>
    <submittedName>
        <fullName evidence="1">Uncharacterized protein</fullName>
    </submittedName>
</protein>
<reference evidence="1" key="1">
    <citation type="journal article" date="2015" name="Nature">
        <title>Complex archaea that bridge the gap between prokaryotes and eukaryotes.</title>
        <authorList>
            <person name="Spang A."/>
            <person name="Saw J.H."/>
            <person name="Jorgensen S.L."/>
            <person name="Zaremba-Niedzwiedzka K."/>
            <person name="Martijn J."/>
            <person name="Lind A.E."/>
            <person name="van Eijk R."/>
            <person name="Schleper C."/>
            <person name="Guy L."/>
            <person name="Ettema T.J."/>
        </authorList>
    </citation>
    <scope>NUCLEOTIDE SEQUENCE</scope>
</reference>
<accession>A0A0F9AA53</accession>
<sequence>MERIILIHWNKQTGPEPIIQYPPEKPFPAKPLLLKIWAKHELNKENSMIEYTPDEGEDCYTSIIQKFEGELYFLLIEFNKNNVIGDIIKESPDILALISKNLTELINTNKITRAISEAFNTIRNFSKLDEEEDLISFFRDKIKFIILKILRNGVISKTNLTNTLRQEYGFSTINIDLILISFIRENLIIKKNIPGSKECYFLIRDLSCIRIPPKSLPKDYVEQNVLRKYRDTLKNYYLEYNTISDIENKIIIQTVLLNKDVFLLIKTLRETHITISDCLTILNNKEELFNELIEKKFIYELKGFVYIFSDVRFIKFLPSYIIKKLVKRYDNREISLNEYIIHLKLITEQLGTLPEEINYEIV</sequence>
<name>A0A0F9AA53_9ZZZZ</name>
<proteinExistence type="predicted"/>
<organism evidence="1">
    <name type="scientific">marine sediment metagenome</name>
    <dbReference type="NCBI Taxonomy" id="412755"/>
    <lineage>
        <taxon>unclassified sequences</taxon>
        <taxon>metagenomes</taxon>
        <taxon>ecological metagenomes</taxon>
    </lineage>
</organism>
<gene>
    <name evidence="1" type="ORF">LCGC14_2597010</name>
</gene>
<dbReference type="AlphaFoldDB" id="A0A0F9AA53"/>